<dbReference type="CDD" id="cd03886">
    <property type="entry name" value="M20_Acy1"/>
    <property type="match status" value="1"/>
</dbReference>
<dbReference type="RefSeq" id="WP_082743236.1">
    <property type="nucleotide sequence ID" value="NZ_CP011391.1"/>
</dbReference>
<dbReference type="KEGG" id="fro:AALO17_08800"/>
<dbReference type="Proteomes" id="UP000069771">
    <property type="component" value="Chromosome"/>
</dbReference>
<comment type="cofactor">
    <cofactor evidence="1">
        <name>Mn(2+)</name>
        <dbReference type="ChEBI" id="CHEBI:29035"/>
    </cofactor>
    <text evidence="1">The Mn(2+) ion enhances activity.</text>
</comment>
<dbReference type="InterPro" id="IPR002933">
    <property type="entry name" value="Peptidase_M20"/>
</dbReference>
<name>A0A140DTN7_9FIRM</name>
<dbReference type="Pfam" id="PF07687">
    <property type="entry name" value="M20_dimer"/>
    <property type="match status" value="1"/>
</dbReference>
<dbReference type="Pfam" id="PF01546">
    <property type="entry name" value="Peptidase_M20"/>
    <property type="match status" value="1"/>
</dbReference>
<feature type="binding site" evidence="1">
    <location>
        <position position="344"/>
    </location>
    <ligand>
        <name>Mn(2+)</name>
        <dbReference type="ChEBI" id="CHEBI:29035"/>
        <label>2</label>
    </ligand>
</feature>
<dbReference type="Gene3D" id="3.40.630.10">
    <property type="entry name" value="Zn peptidases"/>
    <property type="match status" value="1"/>
</dbReference>
<protein>
    <recommendedName>
        <fullName evidence="2">Peptidase M20 dimerisation domain-containing protein</fullName>
    </recommendedName>
</protein>
<dbReference type="SUPFAM" id="SSF55031">
    <property type="entry name" value="Bacterial exopeptidase dimerisation domain"/>
    <property type="match status" value="1"/>
</dbReference>
<dbReference type="GO" id="GO:0046872">
    <property type="term" value="F:metal ion binding"/>
    <property type="evidence" value="ECO:0007669"/>
    <property type="project" value="UniProtKB-KW"/>
</dbReference>
<feature type="binding site" evidence="1">
    <location>
        <position position="97"/>
    </location>
    <ligand>
        <name>Mn(2+)</name>
        <dbReference type="ChEBI" id="CHEBI:29035"/>
        <label>2</label>
    </ligand>
</feature>
<dbReference type="GeneID" id="78477674"/>
<dbReference type="InterPro" id="IPR036264">
    <property type="entry name" value="Bact_exopeptidase_dim_dom"/>
</dbReference>
<keyword evidence="1" id="KW-0479">Metal-binding</keyword>
<reference evidence="3 4" key="1">
    <citation type="journal article" date="2016" name="Gut Pathog.">
        <title>Whole genome sequencing of "Faecalibaculum rodentium" ALO17, isolated from C57BL/6J laboratory mouse feces.</title>
        <authorList>
            <person name="Lim S."/>
            <person name="Chang D.H."/>
            <person name="Ahn S."/>
            <person name="Kim B.C."/>
        </authorList>
    </citation>
    <scope>NUCLEOTIDE SEQUENCE [LARGE SCALE GENOMIC DNA]</scope>
    <source>
        <strain evidence="3 4">Alo17</strain>
    </source>
</reference>
<dbReference type="AlphaFoldDB" id="A0A140DTN7"/>
<keyword evidence="4" id="KW-1185">Reference proteome</keyword>
<dbReference type="SUPFAM" id="SSF53187">
    <property type="entry name" value="Zn-dependent exopeptidases"/>
    <property type="match status" value="1"/>
</dbReference>
<evidence type="ECO:0000256" key="1">
    <source>
        <dbReference type="PIRSR" id="PIRSR005962-1"/>
    </source>
</evidence>
<accession>A0A140DTN7</accession>
<proteinExistence type="predicted"/>
<dbReference type="InterPro" id="IPR011650">
    <property type="entry name" value="Peptidase_M20_dimer"/>
</dbReference>
<feature type="binding site" evidence="1">
    <location>
        <position position="95"/>
    </location>
    <ligand>
        <name>Mn(2+)</name>
        <dbReference type="ChEBI" id="CHEBI:29035"/>
        <label>2</label>
    </ligand>
</feature>
<dbReference type="PANTHER" id="PTHR11014:SF63">
    <property type="entry name" value="METALLOPEPTIDASE, PUTATIVE (AFU_ORTHOLOGUE AFUA_6G09600)-RELATED"/>
    <property type="match status" value="1"/>
</dbReference>
<dbReference type="NCBIfam" id="TIGR01891">
    <property type="entry name" value="amidohydrolases"/>
    <property type="match status" value="1"/>
</dbReference>
<dbReference type="PANTHER" id="PTHR11014">
    <property type="entry name" value="PEPTIDASE M20 FAMILY MEMBER"/>
    <property type="match status" value="1"/>
</dbReference>
<gene>
    <name evidence="3" type="ORF">AALO17_08800</name>
</gene>
<dbReference type="Gene3D" id="3.30.70.360">
    <property type="match status" value="1"/>
</dbReference>
<sequence>MKTDTTDCQLTGWKDDLHRHPELGLDLPWTSAYIRQALEKTDAQILEPMPHAVAAWFDFGRESTLMFRADMDALPVQEQTGAPCTSLVPGRMHACGHDAHMSILLGFAQSLAERTECACNVLLIFQPGEENPGGAKLICETGILEQYRVKAAFGFHVWPNLEAGTVGVRPGPMMAASSEVDITIEGRSVHAAKYREGADALQTAADLVGSIYRREAALSPDVFRLLRFGLLQAGTIRNVVAGSARLEGTVRAFEPDVFQGLKDMILSMARNAQVHSGCRIGVHFSDGYPAVLNHPGLTGKLLDSMPDLVRLEEPEMISEDFSFYQQRVPSVFFFLGTGTGIPLHDPHFDVPPSVLVQGVSFWNRVLDVMTRKESGFSREL</sequence>
<keyword evidence="1" id="KW-0464">Manganese</keyword>
<evidence type="ECO:0000259" key="2">
    <source>
        <dbReference type="Pfam" id="PF07687"/>
    </source>
</evidence>
<feature type="binding site" evidence="1">
    <location>
        <position position="130"/>
    </location>
    <ligand>
        <name>Mn(2+)</name>
        <dbReference type="ChEBI" id="CHEBI:29035"/>
        <label>2</label>
    </ligand>
</feature>
<dbReference type="PIRSF" id="PIRSF005962">
    <property type="entry name" value="Pept_M20D_amidohydro"/>
    <property type="match status" value="1"/>
</dbReference>
<organism evidence="3 4">
    <name type="scientific">Faecalibaculum rodentium</name>
    <dbReference type="NCBI Taxonomy" id="1702221"/>
    <lineage>
        <taxon>Bacteria</taxon>
        <taxon>Bacillati</taxon>
        <taxon>Bacillota</taxon>
        <taxon>Erysipelotrichia</taxon>
        <taxon>Erysipelotrichales</taxon>
        <taxon>Erysipelotrichaceae</taxon>
        <taxon>Faecalibaculum</taxon>
    </lineage>
</organism>
<evidence type="ECO:0000313" key="4">
    <source>
        <dbReference type="Proteomes" id="UP000069771"/>
    </source>
</evidence>
<evidence type="ECO:0000313" key="3">
    <source>
        <dbReference type="EMBL" id="AMK54014.1"/>
    </source>
</evidence>
<feature type="domain" description="Peptidase M20 dimerisation" evidence="2">
    <location>
        <begin position="179"/>
        <end position="271"/>
    </location>
</feature>
<dbReference type="OrthoDB" id="9776731at2"/>
<dbReference type="STRING" id="1702221.AALO17_08800"/>
<dbReference type="GO" id="GO:0016787">
    <property type="term" value="F:hydrolase activity"/>
    <property type="evidence" value="ECO:0007669"/>
    <property type="project" value="InterPro"/>
</dbReference>
<dbReference type="EMBL" id="CP011391">
    <property type="protein sequence ID" value="AMK54014.1"/>
    <property type="molecule type" value="Genomic_DNA"/>
</dbReference>
<dbReference type="PATRIC" id="fig|1702221.3.peg.853"/>
<dbReference type="InterPro" id="IPR017439">
    <property type="entry name" value="Amidohydrolase"/>
</dbReference>
<feature type="binding site" evidence="1">
    <location>
        <position position="156"/>
    </location>
    <ligand>
        <name>Mn(2+)</name>
        <dbReference type="ChEBI" id="CHEBI:29035"/>
        <label>2</label>
    </ligand>
</feature>